<comment type="subcellular location">
    <subcellularLocation>
        <location evidence="1">Nucleus</location>
    </subcellularLocation>
</comment>
<proteinExistence type="inferred from homology"/>
<organism evidence="7 8">
    <name type="scientific">Acrobeloides nanus</name>
    <dbReference type="NCBI Taxonomy" id="290746"/>
    <lineage>
        <taxon>Eukaryota</taxon>
        <taxon>Metazoa</taxon>
        <taxon>Ecdysozoa</taxon>
        <taxon>Nematoda</taxon>
        <taxon>Chromadorea</taxon>
        <taxon>Rhabditida</taxon>
        <taxon>Tylenchina</taxon>
        <taxon>Cephalobomorpha</taxon>
        <taxon>Cephaloboidea</taxon>
        <taxon>Cephalobidae</taxon>
        <taxon>Acrobeloides</taxon>
    </lineage>
</organism>
<evidence type="ECO:0000256" key="5">
    <source>
        <dbReference type="ARBA" id="ARBA00023163"/>
    </source>
</evidence>
<dbReference type="AlphaFoldDB" id="A0A914E5L9"/>
<reference evidence="8" key="1">
    <citation type="submission" date="2022-11" db="UniProtKB">
        <authorList>
            <consortium name="WormBaseParasite"/>
        </authorList>
    </citation>
    <scope>IDENTIFICATION</scope>
</reference>
<keyword evidence="6" id="KW-0539">Nucleus</keyword>
<dbReference type="WBParaSite" id="ACRNAN_scaffold5510.g29882.t1">
    <property type="protein sequence ID" value="ACRNAN_scaffold5510.g29882.t1"/>
    <property type="gene ID" value="ACRNAN_scaffold5510.g29882"/>
</dbReference>
<dbReference type="Pfam" id="PF07904">
    <property type="entry name" value="Eaf7"/>
    <property type="match status" value="1"/>
</dbReference>
<evidence type="ECO:0000256" key="1">
    <source>
        <dbReference type="ARBA" id="ARBA00004123"/>
    </source>
</evidence>
<dbReference type="GO" id="GO:0005634">
    <property type="term" value="C:nucleus"/>
    <property type="evidence" value="ECO:0007669"/>
    <property type="project" value="UniProtKB-SubCell"/>
</dbReference>
<dbReference type="GO" id="GO:0035267">
    <property type="term" value="C:NuA4 histone acetyltransferase complex"/>
    <property type="evidence" value="ECO:0007669"/>
    <property type="project" value="TreeGrafter"/>
</dbReference>
<evidence type="ECO:0000256" key="6">
    <source>
        <dbReference type="ARBA" id="ARBA00023242"/>
    </source>
</evidence>
<dbReference type="GO" id="GO:0006325">
    <property type="term" value="P:chromatin organization"/>
    <property type="evidence" value="ECO:0007669"/>
    <property type="project" value="UniProtKB-KW"/>
</dbReference>
<dbReference type="InterPro" id="IPR012423">
    <property type="entry name" value="Eaf7/MRGBP"/>
</dbReference>
<keyword evidence="3" id="KW-0156">Chromatin regulator</keyword>
<protein>
    <submittedName>
        <fullName evidence="8">Uncharacterized protein</fullName>
    </submittedName>
</protein>
<name>A0A914E5L9_9BILA</name>
<sequence>MLTEYKPESVVRSLYFGEHEKAETSEQGITSCQPRWCMRSETRLFQKVLECKPAGINKHFNLSRLVNFLSNIHEDEDTDFEMFLSPEDFEVYKSRKEIKEKKGIMIFKPAYAIRPTAEQILEKLGEHYNMENVNKNEALPEEFENDSDFYYSTENLRQPVDLIRTPRRLRESNF</sequence>
<keyword evidence="7" id="KW-1185">Reference proteome</keyword>
<dbReference type="Proteomes" id="UP000887540">
    <property type="component" value="Unplaced"/>
</dbReference>
<keyword evidence="5" id="KW-0804">Transcription</keyword>
<evidence type="ECO:0000313" key="8">
    <source>
        <dbReference type="WBParaSite" id="ACRNAN_scaffold5510.g29882.t1"/>
    </source>
</evidence>
<comment type="similarity">
    <text evidence="2">Belongs to the EAF7 family.</text>
</comment>
<dbReference type="PANTHER" id="PTHR13581:SF5">
    <property type="entry name" value="MRG_MORF4L-BINDING PROTEIN"/>
    <property type="match status" value="1"/>
</dbReference>
<evidence type="ECO:0000256" key="2">
    <source>
        <dbReference type="ARBA" id="ARBA00007117"/>
    </source>
</evidence>
<accession>A0A914E5L9</accession>
<evidence type="ECO:0000256" key="4">
    <source>
        <dbReference type="ARBA" id="ARBA00023015"/>
    </source>
</evidence>
<keyword evidence="4" id="KW-0805">Transcription regulation</keyword>
<dbReference type="GO" id="GO:0006357">
    <property type="term" value="P:regulation of transcription by RNA polymerase II"/>
    <property type="evidence" value="ECO:0007669"/>
    <property type="project" value="TreeGrafter"/>
</dbReference>
<dbReference type="PANTHER" id="PTHR13581">
    <property type="entry name" value="MRG-BINDING PROTEIN"/>
    <property type="match status" value="1"/>
</dbReference>
<evidence type="ECO:0000256" key="3">
    <source>
        <dbReference type="ARBA" id="ARBA00022853"/>
    </source>
</evidence>
<evidence type="ECO:0000313" key="7">
    <source>
        <dbReference type="Proteomes" id="UP000887540"/>
    </source>
</evidence>